<feature type="transmembrane region" description="Helical" evidence="5">
    <location>
        <begin position="251"/>
        <end position="273"/>
    </location>
</feature>
<keyword evidence="8" id="KW-1185">Reference proteome</keyword>
<organism evidence="7 8">
    <name type="scientific">Futiania mangrovi</name>
    <dbReference type="NCBI Taxonomy" id="2959716"/>
    <lineage>
        <taxon>Bacteria</taxon>
        <taxon>Pseudomonadati</taxon>
        <taxon>Pseudomonadota</taxon>
        <taxon>Alphaproteobacteria</taxon>
        <taxon>Futianiales</taxon>
        <taxon>Futianiaceae</taxon>
        <taxon>Futiania</taxon>
    </lineage>
</organism>
<dbReference type="Gene3D" id="1.20.1420.30">
    <property type="entry name" value="NCX, central ion-binding region"/>
    <property type="match status" value="1"/>
</dbReference>
<evidence type="ECO:0000256" key="5">
    <source>
        <dbReference type="SAM" id="Phobius"/>
    </source>
</evidence>
<proteinExistence type="predicted"/>
<sequence>MSYLMVAGGLVLLTLCGDFLVRGAAALSLKLHIPPLIVGLTVIAFGTSAPELFVSVGAALGGYPGIAMGNVIGSNIANVLLVLGVPALIMPIACHQAGVTANALVMLAASLLLIALAFTGAIGLWQGLVLLLAMTAFVGWTIATSLAHRREKKAALANGNAKDELGDDVDPDSLPQGWPKIWALTLAGLIGLPIGAELLVTGAADIARAFGMSDAVIGLTLVAVGTSLPEFAATLISAIKRHTEMAIGNVIGSNIFNILLILGTAGVAAPLGGKDIPVTPEMLTIDLWVMLGAALIVVGAVLIRRPIGRVAGVGMSAVYAAYVWFLLATGGMT</sequence>
<evidence type="ECO:0000313" key="7">
    <source>
        <dbReference type="EMBL" id="MCP1337432.1"/>
    </source>
</evidence>
<dbReference type="AlphaFoldDB" id="A0A9J6PHZ1"/>
<feature type="domain" description="Sodium/calcium exchanger membrane region" evidence="6">
    <location>
        <begin position="2"/>
        <end position="141"/>
    </location>
</feature>
<keyword evidence="4 5" id="KW-0472">Membrane</keyword>
<dbReference type="GO" id="GO:0006874">
    <property type="term" value="P:intracellular calcium ion homeostasis"/>
    <property type="evidence" value="ECO:0007669"/>
    <property type="project" value="TreeGrafter"/>
</dbReference>
<evidence type="ECO:0000256" key="2">
    <source>
        <dbReference type="ARBA" id="ARBA00022692"/>
    </source>
</evidence>
<dbReference type="InterPro" id="IPR004481">
    <property type="entry name" value="K/Na/Ca-exchanger"/>
</dbReference>
<feature type="transmembrane region" description="Helical" evidence="5">
    <location>
        <begin position="128"/>
        <end position="147"/>
    </location>
</feature>
<dbReference type="EMBL" id="JAMZFT010000003">
    <property type="protein sequence ID" value="MCP1337432.1"/>
    <property type="molecule type" value="Genomic_DNA"/>
</dbReference>
<evidence type="ECO:0000313" key="8">
    <source>
        <dbReference type="Proteomes" id="UP001055804"/>
    </source>
</evidence>
<evidence type="ECO:0000256" key="3">
    <source>
        <dbReference type="ARBA" id="ARBA00022989"/>
    </source>
</evidence>
<protein>
    <submittedName>
        <fullName evidence="7">Calcium/sodium antiporter</fullName>
    </submittedName>
</protein>
<evidence type="ECO:0000256" key="1">
    <source>
        <dbReference type="ARBA" id="ARBA00004141"/>
    </source>
</evidence>
<comment type="caution">
    <text evidence="7">The sequence shown here is derived from an EMBL/GenBank/DDBJ whole genome shotgun (WGS) entry which is preliminary data.</text>
</comment>
<feature type="transmembrane region" description="Helical" evidence="5">
    <location>
        <begin position="66"/>
        <end position="89"/>
    </location>
</feature>
<feature type="transmembrane region" description="Helical" evidence="5">
    <location>
        <begin position="36"/>
        <end position="60"/>
    </location>
</feature>
<dbReference type="PANTHER" id="PTHR10846:SF8">
    <property type="entry name" value="INNER MEMBRANE PROTEIN YRBG"/>
    <property type="match status" value="1"/>
</dbReference>
<feature type="transmembrane region" description="Helical" evidence="5">
    <location>
        <begin position="310"/>
        <end position="327"/>
    </location>
</feature>
<dbReference type="InterPro" id="IPR044880">
    <property type="entry name" value="NCX_ion-bd_dom_sf"/>
</dbReference>
<feature type="transmembrane region" description="Helical" evidence="5">
    <location>
        <begin position="285"/>
        <end position="303"/>
    </location>
</feature>
<feature type="domain" description="Sodium/calcium exchanger membrane region" evidence="6">
    <location>
        <begin position="181"/>
        <end position="327"/>
    </location>
</feature>
<accession>A0A9J6PHZ1</accession>
<feature type="transmembrane region" description="Helical" evidence="5">
    <location>
        <begin position="6"/>
        <end position="29"/>
    </location>
</feature>
<evidence type="ECO:0000256" key="4">
    <source>
        <dbReference type="ARBA" id="ARBA00023136"/>
    </source>
</evidence>
<comment type="subcellular location">
    <subcellularLocation>
        <location evidence="1">Membrane</location>
        <topology evidence="1">Multi-pass membrane protein</topology>
    </subcellularLocation>
</comment>
<keyword evidence="2 5" id="KW-0812">Transmembrane</keyword>
<name>A0A9J6PHZ1_9PROT</name>
<dbReference type="PANTHER" id="PTHR10846">
    <property type="entry name" value="SODIUM/POTASSIUM/CALCIUM EXCHANGER"/>
    <property type="match status" value="1"/>
</dbReference>
<dbReference type="InterPro" id="IPR004837">
    <property type="entry name" value="NaCa_Exmemb"/>
</dbReference>
<gene>
    <name evidence="7" type="ORF">NJQ99_13500</name>
</gene>
<dbReference type="Proteomes" id="UP001055804">
    <property type="component" value="Unassembled WGS sequence"/>
</dbReference>
<feature type="transmembrane region" description="Helical" evidence="5">
    <location>
        <begin position="101"/>
        <end position="122"/>
    </location>
</feature>
<dbReference type="NCBIfam" id="TIGR00367">
    <property type="entry name" value="calcium/sodium antiporter"/>
    <property type="match status" value="1"/>
</dbReference>
<feature type="transmembrane region" description="Helical" evidence="5">
    <location>
        <begin position="181"/>
        <end position="204"/>
    </location>
</feature>
<dbReference type="GO" id="GO:0005886">
    <property type="term" value="C:plasma membrane"/>
    <property type="evidence" value="ECO:0007669"/>
    <property type="project" value="TreeGrafter"/>
</dbReference>
<dbReference type="RefSeq" id="WP_269333397.1">
    <property type="nucleotide sequence ID" value="NZ_JAMZFT010000003.1"/>
</dbReference>
<evidence type="ECO:0000259" key="6">
    <source>
        <dbReference type="Pfam" id="PF01699"/>
    </source>
</evidence>
<dbReference type="GO" id="GO:0005262">
    <property type="term" value="F:calcium channel activity"/>
    <property type="evidence" value="ECO:0007669"/>
    <property type="project" value="TreeGrafter"/>
</dbReference>
<dbReference type="GO" id="GO:0008273">
    <property type="term" value="F:calcium, potassium:sodium antiporter activity"/>
    <property type="evidence" value="ECO:0007669"/>
    <property type="project" value="TreeGrafter"/>
</dbReference>
<keyword evidence="3 5" id="KW-1133">Transmembrane helix</keyword>
<reference evidence="7" key="1">
    <citation type="submission" date="2022-06" db="EMBL/GenBank/DDBJ databases">
        <title>Isolation and Genomics of Futiania mangrovii gen. nov., sp. nov., a Rare and Metabolically-versatile member in the Class Alphaproteobacteria.</title>
        <authorList>
            <person name="Liu L."/>
            <person name="Huang W.-C."/>
            <person name="Pan J."/>
            <person name="Li J."/>
            <person name="Huang Y."/>
            <person name="Du H."/>
            <person name="Liu Y."/>
            <person name="Li M."/>
        </authorList>
    </citation>
    <scope>NUCLEOTIDE SEQUENCE</scope>
    <source>
        <strain evidence="7">FT118</strain>
    </source>
</reference>
<dbReference type="Pfam" id="PF01699">
    <property type="entry name" value="Na_Ca_ex"/>
    <property type="match status" value="2"/>
</dbReference>